<keyword evidence="3" id="KW-0138">CF(0)</keyword>
<evidence type="ECO:0000256" key="1">
    <source>
        <dbReference type="ARBA" id="ARBA00004325"/>
    </source>
</evidence>
<keyword evidence="4" id="KW-0375">Hydrogen ion transport</keyword>
<dbReference type="GO" id="GO:0031966">
    <property type="term" value="C:mitochondrial membrane"/>
    <property type="evidence" value="ECO:0007669"/>
    <property type="project" value="UniProtKB-SubCell"/>
</dbReference>
<feature type="transmembrane region" description="Helical" evidence="8">
    <location>
        <begin position="28"/>
        <end position="49"/>
    </location>
</feature>
<accession>Q6VED8</accession>
<reference evidence="9" key="2">
    <citation type="journal article" date="2004" name="DNA Res.">
        <title>The complete mitochondrial genome sequence of the haptophyte Emiliania huxleyi and its relation to heterokonts.</title>
        <authorList>
            <person name="Sanchez Puerta M.V."/>
            <person name="Bachvaroff T.R."/>
            <person name="Delwiche C.F."/>
        </authorList>
    </citation>
    <scope>NUCLEOTIDE SEQUENCE</scope>
</reference>
<keyword evidence="8" id="KW-0812">Transmembrane</keyword>
<gene>
    <name evidence="9" type="primary">atp4</name>
</gene>
<dbReference type="Pfam" id="PF05405">
    <property type="entry name" value="Mt_ATP-synt_B"/>
    <property type="match status" value="1"/>
</dbReference>
<evidence type="ECO:0000256" key="3">
    <source>
        <dbReference type="ARBA" id="ARBA00022547"/>
    </source>
</evidence>
<keyword evidence="2" id="KW-0813">Transport</keyword>
<protein>
    <submittedName>
        <fullName evidence="9">ATP synthase F0 subunit 4</fullName>
    </submittedName>
</protein>
<name>Q6VED8_EMIHU</name>
<dbReference type="InterPro" id="IPR008688">
    <property type="entry name" value="ATP_synth_Bsub_B/MI25"/>
</dbReference>
<evidence type="ECO:0000256" key="4">
    <source>
        <dbReference type="ARBA" id="ARBA00022781"/>
    </source>
</evidence>
<feature type="transmembrane region" description="Helical" evidence="8">
    <location>
        <begin position="5"/>
        <end position="22"/>
    </location>
</feature>
<keyword evidence="8" id="KW-1133">Transmembrane helix</keyword>
<evidence type="ECO:0000256" key="6">
    <source>
        <dbReference type="ARBA" id="ARBA00023128"/>
    </source>
</evidence>
<keyword evidence="7 8" id="KW-0472">Membrane</keyword>
<evidence type="ECO:0000256" key="8">
    <source>
        <dbReference type="SAM" id="Phobius"/>
    </source>
</evidence>
<dbReference type="AlphaFoldDB" id="Q6VED8"/>
<dbReference type="GeneID" id="2717381"/>
<dbReference type="GO" id="GO:0045259">
    <property type="term" value="C:proton-transporting ATP synthase complex"/>
    <property type="evidence" value="ECO:0007669"/>
    <property type="project" value="UniProtKB-KW"/>
</dbReference>
<evidence type="ECO:0000256" key="5">
    <source>
        <dbReference type="ARBA" id="ARBA00023065"/>
    </source>
</evidence>
<dbReference type="GO" id="GO:0015986">
    <property type="term" value="P:proton motive force-driven ATP synthesis"/>
    <property type="evidence" value="ECO:0007669"/>
    <property type="project" value="InterPro"/>
</dbReference>
<comment type="subcellular location">
    <subcellularLocation>
        <location evidence="1">Mitochondrion membrane</location>
    </subcellularLocation>
</comment>
<keyword evidence="6 9" id="KW-0496">Mitochondrion</keyword>
<geneLocation type="mitochondrion" evidence="9"/>
<sequence>MYLQIIIFVISFFILGLLEIIVINEEVLLTLCFISFMFVVFASANLDVFNSLNQKSKEVKITFLESINASLSSSVSTNAWFFSNNWSSKPSYISSLYELWGKYELKFNLIDAKSAKTKQNLTFLQDLWTAYSNQLNKSTNSFILASLFSRFKSMI</sequence>
<dbReference type="GO" id="GO:0015078">
    <property type="term" value="F:proton transmembrane transporter activity"/>
    <property type="evidence" value="ECO:0007669"/>
    <property type="project" value="InterPro"/>
</dbReference>
<proteinExistence type="predicted"/>
<evidence type="ECO:0000313" key="10">
    <source>
        <dbReference type="EMBL" id="AEI29466.1"/>
    </source>
</evidence>
<dbReference type="RefSeq" id="NP_957732.1">
    <property type="nucleotide sequence ID" value="NC_005332.1"/>
</dbReference>
<organism evidence="9">
    <name type="scientific">Emiliania huxleyi</name>
    <name type="common">Coccolithophore</name>
    <name type="synonym">Pontosphaera huxleyi</name>
    <dbReference type="NCBI Taxonomy" id="2903"/>
    <lineage>
        <taxon>Eukaryota</taxon>
        <taxon>Haptista</taxon>
        <taxon>Haptophyta</taxon>
        <taxon>Prymnesiophyceae</taxon>
        <taxon>Isochrysidales</taxon>
        <taxon>Noelaerhabdaceae</taxon>
        <taxon>Emiliania</taxon>
    </lineage>
</organism>
<evidence type="ECO:0000256" key="2">
    <source>
        <dbReference type="ARBA" id="ARBA00022448"/>
    </source>
</evidence>
<reference evidence="10" key="3">
    <citation type="journal article" date="2012" name="J. Eukaryot. Microbiol.">
        <title>Twenty-Fold Difference in Evolutionary Rates between the Mitochondrial and Plastid Genomes of Species with Secondary Red Plastids.</title>
        <authorList>
            <person name="Smith D.R."/>
            <person name="Keeling P.J."/>
        </authorList>
    </citation>
    <scope>NUCLEOTIDE SEQUENCE</scope>
</reference>
<evidence type="ECO:0000256" key="7">
    <source>
        <dbReference type="ARBA" id="ARBA00023136"/>
    </source>
</evidence>
<reference evidence="9" key="1">
    <citation type="submission" date="2003-07" db="EMBL/GenBank/DDBJ databases">
        <authorList>
            <person name="Sanchez-Puerta M.V."/>
            <person name="Bachvaroff T.R."/>
            <person name="Delwiche C.F."/>
        </authorList>
    </citation>
    <scope>NUCLEOTIDE SEQUENCE</scope>
</reference>
<evidence type="ECO:0000313" key="9">
    <source>
        <dbReference type="EMBL" id="AAP94714.1"/>
    </source>
</evidence>
<keyword evidence="5" id="KW-0406">Ion transport</keyword>
<dbReference type="EMBL" id="AY342361">
    <property type="protein sequence ID" value="AAP94714.1"/>
    <property type="molecule type" value="Genomic_DNA"/>
</dbReference>
<dbReference type="EMBL" id="JN022704">
    <property type="protein sequence ID" value="AEI29466.1"/>
    <property type="molecule type" value="Genomic_DNA"/>
</dbReference>